<keyword evidence="2" id="KW-1185">Reference proteome</keyword>
<dbReference type="Gene3D" id="3.90.1720.10">
    <property type="entry name" value="endopeptidase domain like (from Nostoc punctiforme)"/>
    <property type="match status" value="1"/>
</dbReference>
<dbReference type="SUPFAM" id="SSF54001">
    <property type="entry name" value="Cysteine proteinases"/>
    <property type="match status" value="1"/>
</dbReference>
<dbReference type="InterPro" id="IPR009558">
    <property type="entry name" value="DUF1175"/>
</dbReference>
<evidence type="ECO:0000313" key="1">
    <source>
        <dbReference type="EMBL" id="ACR79217.1"/>
    </source>
</evidence>
<dbReference type="AlphaFoldDB" id="C5CEH1"/>
<reference evidence="1 2" key="1">
    <citation type="submission" date="2009-06" db="EMBL/GenBank/DDBJ databases">
        <title>Complete sequence of Thermotogales bacterium TBF 19.5.1.</title>
        <authorList>
            <consortium name="US DOE Joint Genome Institute"/>
            <person name="Lucas S."/>
            <person name="Copeland A."/>
            <person name="Lapidus A."/>
            <person name="Glavina del Rio T."/>
            <person name="Tice H."/>
            <person name="Bruce D."/>
            <person name="Goodwin L."/>
            <person name="Pitluck S."/>
            <person name="Chertkov O."/>
            <person name="Brettin T."/>
            <person name="Detter J.C."/>
            <person name="Han C."/>
            <person name="Schmutz J."/>
            <person name="Larimer F."/>
            <person name="Land M."/>
            <person name="Hauser L."/>
            <person name="Kyrpides N."/>
            <person name="Ovchinnikova G."/>
            <person name="Noll K."/>
        </authorList>
    </citation>
    <scope>NUCLEOTIDE SEQUENCE [LARGE SCALE GENOMIC DNA]</scope>
    <source>
        <strain evidence="2">ATCC BAA-1733 / DSM 21960 / TBF 19.5.1</strain>
    </source>
</reference>
<dbReference type="eggNOG" id="COG3234">
    <property type="taxonomic scope" value="Bacteria"/>
</dbReference>
<name>C5CEH1_KOSOT</name>
<dbReference type="KEGG" id="kol:Kole_0494"/>
<evidence type="ECO:0000313" key="2">
    <source>
        <dbReference type="Proteomes" id="UP000002382"/>
    </source>
</evidence>
<dbReference type="InterPro" id="IPR038765">
    <property type="entry name" value="Papain-like_cys_pep_sf"/>
</dbReference>
<proteinExistence type="predicted"/>
<sequence length="321" mass="36660">MFAFVAIFSFVYLSVERVVKTDLDVSCGSRVGSLLVVSAPTCPFEQIDSLSYAGVTLEEKRVLPDKNIYLFRVIAKDVSISILYNREIKHRKSVQLHFESWKDDNSDGFPDELVLKGEDSYILRSWFVNIALCQSLQLSPNWRENQRDCAGLVRFAMKEALKHHNKKWFQETGIDPEIWLEKTGVDLRSIPDVSAYNYPEAPVGGTNIFVVGKDRLSSFATAYAILKYNVNFVGFDLSAALPGDLLFFHNPNPVTFHTMIYTGEGLVYHTGPVSEEDPGKIKLWRLDDYMRIMPIQWLPIRENTCFLGIYRLKILGEGEIR</sequence>
<evidence type="ECO:0008006" key="3">
    <source>
        <dbReference type="Google" id="ProtNLM"/>
    </source>
</evidence>
<dbReference type="HOGENOM" id="CLU_865401_0_0_0"/>
<accession>C5CEH1</accession>
<protein>
    <recommendedName>
        <fullName evidence="3">DUF1175 domain-containing protein</fullName>
    </recommendedName>
</protein>
<dbReference type="Proteomes" id="UP000002382">
    <property type="component" value="Chromosome"/>
</dbReference>
<dbReference type="Pfam" id="PF06672">
    <property type="entry name" value="DUF1175"/>
    <property type="match status" value="1"/>
</dbReference>
<reference evidence="1 2" key="2">
    <citation type="journal article" date="2011" name="J. Bacteriol.">
        <title>Genome Sequence of Kosmotoga olearia Strain TBF 19.5.1, a Thermophilic Bacterium with a Wide Growth Temperature Range, Isolated from the Troll B Oil Platform in the North Sea.</title>
        <authorList>
            <person name="Swithers K.S."/>
            <person name="Dipippo J.L."/>
            <person name="Bruce D.C."/>
            <person name="Detter C."/>
            <person name="Tapia R."/>
            <person name="Han S."/>
            <person name="Goodwin L.A."/>
            <person name="Han J."/>
            <person name="Woyke T."/>
            <person name="Pitluck S."/>
            <person name="Pennacchio L."/>
            <person name="Nolan M."/>
            <person name="Mikhailova N."/>
            <person name="Land M.L."/>
            <person name="Nesbo C.L."/>
            <person name="Gogarten J.P."/>
            <person name="Noll K.M."/>
        </authorList>
    </citation>
    <scope>NUCLEOTIDE SEQUENCE [LARGE SCALE GENOMIC DNA]</scope>
    <source>
        <strain evidence="2">ATCC BAA-1733 / DSM 21960 / TBF 19.5.1</strain>
    </source>
</reference>
<gene>
    <name evidence="1" type="ordered locus">Kole_0494</name>
</gene>
<organism evidence="1 2">
    <name type="scientific">Kosmotoga olearia (strain ATCC BAA-1733 / DSM 21960 / TBF 19.5.1)</name>
    <dbReference type="NCBI Taxonomy" id="521045"/>
    <lineage>
        <taxon>Bacteria</taxon>
        <taxon>Thermotogati</taxon>
        <taxon>Thermotogota</taxon>
        <taxon>Thermotogae</taxon>
        <taxon>Kosmotogales</taxon>
        <taxon>Kosmotogaceae</taxon>
        <taxon>Kosmotoga</taxon>
    </lineage>
</organism>
<dbReference type="EMBL" id="CP001634">
    <property type="protein sequence ID" value="ACR79217.1"/>
    <property type="molecule type" value="Genomic_DNA"/>
</dbReference>
<dbReference type="STRING" id="521045.Kole_0494"/>